<evidence type="ECO:0000313" key="20">
    <source>
        <dbReference type="EnsemblPlants" id="MELO3C010348.2.1"/>
    </source>
</evidence>
<evidence type="ECO:0000256" key="9">
    <source>
        <dbReference type="ARBA" id="ARBA00023002"/>
    </source>
</evidence>
<feature type="binding site" evidence="14">
    <location>
        <position position="118"/>
    </location>
    <ligand>
        <name>Ca(2+)</name>
        <dbReference type="ChEBI" id="CHEBI:29108"/>
        <label>1</label>
    </ligand>
</feature>
<comment type="function">
    <text evidence="3">Removal of H(2)O(2), oxidation of toxic reductants, biosynthesis and degradation of lignin, suberization, auxin catabolism, response to environmental stresses such as wounding, pathogen attack and oxidative stress. These functions might be dependent on each isozyme/isoform in each plant tissue.</text>
</comment>
<feature type="active site" description="Proton acceptor" evidence="13">
    <location>
        <position position="99"/>
    </location>
</feature>
<dbReference type="GO" id="GO:0046872">
    <property type="term" value="F:metal ion binding"/>
    <property type="evidence" value="ECO:0007669"/>
    <property type="project" value="UniProtKB-KW"/>
</dbReference>
<evidence type="ECO:0000256" key="1">
    <source>
        <dbReference type="ARBA" id="ARBA00000189"/>
    </source>
</evidence>
<keyword evidence="18" id="KW-1133">Transmembrane helix</keyword>
<feature type="binding site" evidence="14">
    <location>
        <position position="109"/>
    </location>
    <ligand>
        <name>Ca(2+)</name>
        <dbReference type="ChEBI" id="CHEBI:29108"/>
        <label>1</label>
    </ligand>
</feature>
<feature type="binding site" evidence="14">
    <location>
        <position position="105"/>
    </location>
    <ligand>
        <name>Ca(2+)</name>
        <dbReference type="ChEBI" id="CHEBI:29108"/>
        <label>1</label>
    </ligand>
</feature>
<reference evidence="20" key="1">
    <citation type="submission" date="2023-03" db="UniProtKB">
        <authorList>
            <consortium name="EnsemblPlants"/>
        </authorList>
    </citation>
    <scope>IDENTIFICATION</scope>
</reference>
<keyword evidence="18" id="KW-0472">Membrane</keyword>
<dbReference type="InterPro" id="IPR002016">
    <property type="entry name" value="Haem_peroxidase"/>
</dbReference>
<dbReference type="InterPro" id="IPR000823">
    <property type="entry name" value="Peroxidase_pln"/>
</dbReference>
<accession>A0A9I9CYJ5</accession>
<dbReference type="PRINTS" id="PR00461">
    <property type="entry name" value="PLPEROXIDASE"/>
</dbReference>
<dbReference type="Pfam" id="PF00141">
    <property type="entry name" value="peroxidase"/>
    <property type="match status" value="1"/>
</dbReference>
<evidence type="ECO:0000256" key="11">
    <source>
        <dbReference type="ARBA" id="ARBA00023157"/>
    </source>
</evidence>
<keyword evidence="11 16" id="KW-1015">Disulfide bond</keyword>
<comment type="similarity">
    <text evidence="17">Belongs to the peroxidase family.</text>
</comment>
<proteinExistence type="inferred from homology"/>
<keyword evidence="10" id="KW-0408">Iron</keyword>
<dbReference type="EC" id="1.11.1.7" evidence="4"/>
<evidence type="ECO:0000256" key="17">
    <source>
        <dbReference type="RuleBase" id="RU004241"/>
    </source>
</evidence>
<dbReference type="PROSITE" id="PS00436">
    <property type="entry name" value="PEROXIDASE_2"/>
    <property type="match status" value="1"/>
</dbReference>
<comment type="catalytic activity">
    <reaction evidence="1">
        <text>2 a phenolic donor + H2O2 = 2 a phenolic radical donor + 2 H2O</text>
        <dbReference type="Rhea" id="RHEA:56136"/>
        <dbReference type="ChEBI" id="CHEBI:15377"/>
        <dbReference type="ChEBI" id="CHEBI:16240"/>
        <dbReference type="ChEBI" id="CHEBI:139520"/>
        <dbReference type="ChEBI" id="CHEBI:139521"/>
        <dbReference type="EC" id="1.11.1.7"/>
    </reaction>
</comment>
<dbReference type="PROSITE" id="PS50873">
    <property type="entry name" value="PEROXIDASE_4"/>
    <property type="match status" value="1"/>
</dbReference>
<feature type="disulfide bond" evidence="16">
    <location>
        <begin position="68"/>
        <end position="144"/>
    </location>
</feature>
<dbReference type="Gene3D" id="1.10.520.10">
    <property type="match status" value="1"/>
</dbReference>
<feature type="site" description="Transition state stabilizer" evidence="15">
    <location>
        <position position="95"/>
    </location>
</feature>
<dbReference type="AlphaFoldDB" id="A0A9I9CYJ5"/>
<evidence type="ECO:0000256" key="14">
    <source>
        <dbReference type="PIRSR" id="PIRSR600823-3"/>
    </source>
</evidence>
<sequence length="170" mass="18718">LVYYIYTHRYENIALKHTNIEVRSTSYQLLDIIMGGQKDGILFIILGILMMGLGVNGELRNGFYSFSCPKAESIVRNTVESYMKTDPTIAAGLLRLHFHDCFVQGCDGSVLISGNLAERNALPNLGLRGFEVIEDAKSKLEVECPGIVSCADILALAARDAVDLVKLCIF</sequence>
<dbReference type="PANTHER" id="PTHR31235">
    <property type="entry name" value="PEROXIDASE 25-RELATED"/>
    <property type="match status" value="1"/>
</dbReference>
<keyword evidence="8 14" id="KW-0106">Calcium</keyword>
<protein>
    <recommendedName>
        <fullName evidence="4">peroxidase</fullName>
        <ecNumber evidence="4">1.11.1.7</ecNumber>
    </recommendedName>
</protein>
<evidence type="ECO:0000256" key="5">
    <source>
        <dbReference type="ARBA" id="ARBA00022559"/>
    </source>
</evidence>
<dbReference type="GO" id="GO:0006979">
    <property type="term" value="P:response to oxidative stress"/>
    <property type="evidence" value="ECO:0007669"/>
    <property type="project" value="InterPro"/>
</dbReference>
<organism evidence="20">
    <name type="scientific">Cucumis melo</name>
    <name type="common">Muskmelon</name>
    <dbReference type="NCBI Taxonomy" id="3656"/>
    <lineage>
        <taxon>Eukaryota</taxon>
        <taxon>Viridiplantae</taxon>
        <taxon>Streptophyta</taxon>
        <taxon>Embryophyta</taxon>
        <taxon>Tracheophyta</taxon>
        <taxon>Spermatophyta</taxon>
        <taxon>Magnoliopsida</taxon>
        <taxon>eudicotyledons</taxon>
        <taxon>Gunneridae</taxon>
        <taxon>Pentapetalae</taxon>
        <taxon>rosids</taxon>
        <taxon>fabids</taxon>
        <taxon>Cucurbitales</taxon>
        <taxon>Cucurbitaceae</taxon>
        <taxon>Benincaseae</taxon>
        <taxon>Cucumis</taxon>
    </lineage>
</organism>
<comment type="cofactor">
    <cofactor evidence="2">
        <name>heme b</name>
        <dbReference type="ChEBI" id="CHEBI:60344"/>
    </cofactor>
</comment>
<dbReference type="FunFam" id="1.10.520.10:FF:000009">
    <property type="entry name" value="Peroxidase"/>
    <property type="match status" value="1"/>
</dbReference>
<dbReference type="Gramene" id="MELO3C010348.2.1">
    <property type="protein sequence ID" value="MELO3C010348.2.1"/>
    <property type="gene ID" value="MELO3C010348.2"/>
</dbReference>
<evidence type="ECO:0000256" key="2">
    <source>
        <dbReference type="ARBA" id="ARBA00001970"/>
    </source>
</evidence>
<evidence type="ECO:0000256" key="16">
    <source>
        <dbReference type="PIRSR" id="PIRSR600823-5"/>
    </source>
</evidence>
<feature type="disulfide bond" evidence="16">
    <location>
        <begin position="101"/>
        <end position="106"/>
    </location>
</feature>
<dbReference type="GO" id="GO:0140825">
    <property type="term" value="F:lactoperoxidase activity"/>
    <property type="evidence" value="ECO:0007669"/>
    <property type="project" value="UniProtKB-EC"/>
</dbReference>
<keyword evidence="7 14" id="KW-0479">Metal-binding</keyword>
<comment type="cofactor">
    <cofactor evidence="14">
        <name>Ca(2+)</name>
        <dbReference type="ChEBI" id="CHEBI:29108"/>
    </cofactor>
    <text evidence="14">Binds 2 calcium ions per subunit.</text>
</comment>
<keyword evidence="5" id="KW-0575">Peroxidase</keyword>
<dbReference type="SUPFAM" id="SSF48113">
    <property type="entry name" value="Heme-dependent peroxidases"/>
    <property type="match status" value="1"/>
</dbReference>
<evidence type="ECO:0000256" key="10">
    <source>
        <dbReference type="ARBA" id="ARBA00023004"/>
    </source>
</evidence>
<evidence type="ECO:0000259" key="19">
    <source>
        <dbReference type="PROSITE" id="PS50873"/>
    </source>
</evidence>
<evidence type="ECO:0000256" key="12">
    <source>
        <dbReference type="ARBA" id="ARBA00023180"/>
    </source>
</evidence>
<evidence type="ECO:0000256" key="15">
    <source>
        <dbReference type="PIRSR" id="PIRSR600823-4"/>
    </source>
</evidence>
<evidence type="ECO:0000256" key="13">
    <source>
        <dbReference type="PIRSR" id="PIRSR600823-1"/>
    </source>
</evidence>
<feature type="binding site" evidence="14">
    <location>
        <position position="107"/>
    </location>
    <ligand>
        <name>Ca(2+)</name>
        <dbReference type="ChEBI" id="CHEBI:29108"/>
        <label>1</label>
    </ligand>
</feature>
<evidence type="ECO:0000256" key="8">
    <source>
        <dbReference type="ARBA" id="ARBA00022837"/>
    </source>
</evidence>
<evidence type="ECO:0000256" key="3">
    <source>
        <dbReference type="ARBA" id="ARBA00002322"/>
    </source>
</evidence>
<keyword evidence="6" id="KW-0349">Heme</keyword>
<dbReference type="InterPro" id="IPR010255">
    <property type="entry name" value="Haem_peroxidase_sf"/>
</dbReference>
<evidence type="ECO:0000256" key="6">
    <source>
        <dbReference type="ARBA" id="ARBA00022617"/>
    </source>
</evidence>
<dbReference type="PRINTS" id="PR00458">
    <property type="entry name" value="PEROXIDASE"/>
</dbReference>
<dbReference type="GO" id="GO:0020037">
    <property type="term" value="F:heme binding"/>
    <property type="evidence" value="ECO:0007669"/>
    <property type="project" value="InterPro"/>
</dbReference>
<keyword evidence="9" id="KW-0560">Oxidoreductase</keyword>
<feature type="binding site" evidence="14">
    <location>
        <position position="103"/>
    </location>
    <ligand>
        <name>Ca(2+)</name>
        <dbReference type="ChEBI" id="CHEBI:29108"/>
        <label>1</label>
    </ligand>
</feature>
<keyword evidence="12" id="KW-0325">Glycoprotein</keyword>
<dbReference type="InterPro" id="IPR019794">
    <property type="entry name" value="Peroxidases_AS"/>
</dbReference>
<dbReference type="EnsemblPlants" id="MELO3C010348.2.1">
    <property type="protein sequence ID" value="MELO3C010348.2.1"/>
    <property type="gene ID" value="MELO3C010348.2"/>
</dbReference>
<feature type="domain" description="Plant heme peroxidase family profile" evidence="19">
    <location>
        <begin position="58"/>
        <end position="170"/>
    </location>
</feature>
<evidence type="ECO:0000256" key="18">
    <source>
        <dbReference type="SAM" id="Phobius"/>
    </source>
</evidence>
<name>A0A9I9CYJ5_CUCME</name>
<keyword evidence="18" id="KW-0812">Transmembrane</keyword>
<feature type="transmembrane region" description="Helical" evidence="18">
    <location>
        <begin position="40"/>
        <end position="57"/>
    </location>
</feature>
<feature type="binding site" evidence="14">
    <location>
        <position position="100"/>
    </location>
    <ligand>
        <name>Ca(2+)</name>
        <dbReference type="ChEBI" id="CHEBI:29108"/>
        <label>1</label>
    </ligand>
</feature>
<evidence type="ECO:0000256" key="7">
    <source>
        <dbReference type="ARBA" id="ARBA00022723"/>
    </source>
</evidence>
<evidence type="ECO:0000256" key="4">
    <source>
        <dbReference type="ARBA" id="ARBA00012313"/>
    </source>
</evidence>